<reference evidence="2" key="1">
    <citation type="submission" date="2021-01" db="EMBL/GenBank/DDBJ databases">
        <authorList>
            <person name="Corre E."/>
            <person name="Pelletier E."/>
            <person name="Niang G."/>
            <person name="Scheremetjew M."/>
            <person name="Finn R."/>
            <person name="Kale V."/>
            <person name="Holt S."/>
            <person name="Cochrane G."/>
            <person name="Meng A."/>
            <person name="Brown T."/>
            <person name="Cohen L."/>
        </authorList>
    </citation>
    <scope>NUCLEOTIDE SEQUENCE</scope>
    <source>
        <strain evidence="2">NIES-2562</strain>
    </source>
</reference>
<sequence length="125" mass="14120">MVADPVVQKLTVSTQDKHSKAYLSFSMHKEELEEPVNALSSFINRLCAAYGKEKEELLDIEGKNRDGTYESLMSKQRLWTYVRRIGIDSNDLEFRVTFKRSNWAWMAAAAGGIAAVAVGVFAMQR</sequence>
<keyword evidence="1" id="KW-0472">Membrane</keyword>
<keyword evidence="1" id="KW-0812">Transmembrane</keyword>
<name>A0A7S3GC54_9EUKA</name>
<evidence type="ECO:0000313" key="2">
    <source>
        <dbReference type="EMBL" id="CAE0261591.1"/>
    </source>
</evidence>
<proteinExistence type="predicted"/>
<accession>A0A7S3GC54</accession>
<dbReference type="AlphaFoldDB" id="A0A7S3GC54"/>
<organism evidence="2">
    <name type="scientific">Palpitomonas bilix</name>
    <dbReference type="NCBI Taxonomy" id="652834"/>
    <lineage>
        <taxon>Eukaryota</taxon>
        <taxon>Eukaryota incertae sedis</taxon>
    </lineage>
</organism>
<gene>
    <name evidence="2" type="ORF">PBIL07802_LOCUS23884</name>
</gene>
<evidence type="ECO:0000256" key="1">
    <source>
        <dbReference type="SAM" id="Phobius"/>
    </source>
</evidence>
<feature type="transmembrane region" description="Helical" evidence="1">
    <location>
        <begin position="103"/>
        <end position="123"/>
    </location>
</feature>
<keyword evidence="1" id="KW-1133">Transmembrane helix</keyword>
<protein>
    <submittedName>
        <fullName evidence="2">Uncharacterized protein</fullName>
    </submittedName>
</protein>
<dbReference type="EMBL" id="HBIB01036723">
    <property type="protein sequence ID" value="CAE0261591.1"/>
    <property type="molecule type" value="Transcribed_RNA"/>
</dbReference>